<proteinExistence type="predicted"/>
<dbReference type="Pfam" id="PF21973">
    <property type="entry name" value="DUF6925"/>
    <property type="match status" value="1"/>
</dbReference>
<gene>
    <name evidence="1" type="ORF">DI565_09905</name>
</gene>
<evidence type="ECO:0000313" key="2">
    <source>
        <dbReference type="Proteomes" id="UP000249577"/>
    </source>
</evidence>
<dbReference type="EMBL" id="QFPN01000004">
    <property type="protein sequence ID" value="PZQ16098.1"/>
    <property type="molecule type" value="Genomic_DNA"/>
</dbReference>
<name>A0A2W5KKV2_ANCNO</name>
<dbReference type="Proteomes" id="UP000249577">
    <property type="component" value="Unassembled WGS sequence"/>
</dbReference>
<reference evidence="1 2" key="1">
    <citation type="submission" date="2017-08" db="EMBL/GenBank/DDBJ databases">
        <title>Infants hospitalized years apart are colonized by the same room-sourced microbial strains.</title>
        <authorList>
            <person name="Brooks B."/>
            <person name="Olm M.R."/>
            <person name="Firek B.A."/>
            <person name="Baker R."/>
            <person name="Thomas B.C."/>
            <person name="Morowitz M.J."/>
            <person name="Banfield J.F."/>
        </authorList>
    </citation>
    <scope>NUCLEOTIDE SEQUENCE [LARGE SCALE GENOMIC DNA]</scope>
    <source>
        <strain evidence="1">S2_005_003_R2_43</strain>
    </source>
</reference>
<protein>
    <submittedName>
        <fullName evidence="1">Uncharacterized protein</fullName>
    </submittedName>
</protein>
<evidence type="ECO:0000313" key="1">
    <source>
        <dbReference type="EMBL" id="PZQ16098.1"/>
    </source>
</evidence>
<organism evidence="1 2">
    <name type="scientific">Ancylobacter novellus</name>
    <name type="common">Thiobacillus novellus</name>
    <dbReference type="NCBI Taxonomy" id="921"/>
    <lineage>
        <taxon>Bacteria</taxon>
        <taxon>Pseudomonadati</taxon>
        <taxon>Pseudomonadota</taxon>
        <taxon>Alphaproteobacteria</taxon>
        <taxon>Hyphomicrobiales</taxon>
        <taxon>Xanthobacteraceae</taxon>
        <taxon>Ancylobacter</taxon>
    </lineage>
</organism>
<sequence>MKTVSAVIEERLSCPDTHWHLGTFGVVAEFLRDRDEAVGFPAGRGLSAFTARGAIRVEPGEELAPFAYEIAMSRARSWSQQVALCLPRGACSMNRRSALAELGPDVDAVRVEDRAGVLFDLGLARLQMDALIRTSDPALIDALRAADGKSLFDMSNGALGAIFRAQPHRVFVTRFGRIEVFQPIPADGGASPPGPHTHLLPKLMKTGRTHGANAPIPKALVPCGGFAPPHPARGGDGSARAFDPSRHKAFQDLLERFGDPRLVAVKRAAEAGDSDPAFAPATRHERVAARVGALQRALPPLA</sequence>
<accession>A0A2W5KKV2</accession>
<dbReference type="InterPro" id="IPR053838">
    <property type="entry name" value="DUF6925"/>
</dbReference>
<comment type="caution">
    <text evidence="1">The sequence shown here is derived from an EMBL/GenBank/DDBJ whole genome shotgun (WGS) entry which is preliminary data.</text>
</comment>
<dbReference type="AlphaFoldDB" id="A0A2W5KKV2"/>